<reference evidence="2 3" key="1">
    <citation type="journal article" date="2018" name="ACS Chem. Biol.">
        <title>Ketoreductase domain dysfunction expands chemodiversity: malyngamide biosynthesis in the cyanobacterium Okeania hirsuta.</title>
        <authorList>
            <person name="Moss N.A."/>
            <person name="Leao T."/>
            <person name="Rankin M."/>
            <person name="McCullough T.M."/>
            <person name="Qu P."/>
            <person name="Korobeynikov A."/>
            <person name="Smith J.L."/>
            <person name="Gerwick L."/>
            <person name="Gerwick W.H."/>
        </authorList>
    </citation>
    <scope>NUCLEOTIDE SEQUENCE [LARGE SCALE GENOMIC DNA]</scope>
    <source>
        <strain evidence="2 3">PAB10Feb10-1</strain>
    </source>
</reference>
<dbReference type="InterPro" id="IPR008629">
    <property type="entry name" value="GUN4-like"/>
</dbReference>
<name>A0A3N6NRS4_9CYAN</name>
<protein>
    <recommendedName>
        <fullName evidence="1">GUN4-like domain-containing protein</fullName>
    </recommendedName>
</protein>
<evidence type="ECO:0000313" key="2">
    <source>
        <dbReference type="EMBL" id="RQH34808.1"/>
    </source>
</evidence>
<evidence type="ECO:0000259" key="1">
    <source>
        <dbReference type="Pfam" id="PF05419"/>
    </source>
</evidence>
<dbReference type="Pfam" id="PF05419">
    <property type="entry name" value="GUN4"/>
    <property type="match status" value="1"/>
</dbReference>
<dbReference type="SUPFAM" id="SSF140869">
    <property type="entry name" value="GUN4-like"/>
    <property type="match status" value="1"/>
</dbReference>
<organism evidence="2 3">
    <name type="scientific">Okeania hirsuta</name>
    <dbReference type="NCBI Taxonomy" id="1458930"/>
    <lineage>
        <taxon>Bacteria</taxon>
        <taxon>Bacillati</taxon>
        <taxon>Cyanobacteriota</taxon>
        <taxon>Cyanophyceae</taxon>
        <taxon>Oscillatoriophycideae</taxon>
        <taxon>Oscillatoriales</taxon>
        <taxon>Microcoleaceae</taxon>
        <taxon>Okeania</taxon>
    </lineage>
</organism>
<dbReference type="InterPro" id="IPR037215">
    <property type="entry name" value="GUN4-like_sf"/>
</dbReference>
<keyword evidence="3" id="KW-1185">Reference proteome</keyword>
<proteinExistence type="predicted"/>
<dbReference type="AlphaFoldDB" id="A0A3N6NRS4"/>
<feature type="domain" description="GUN4-like" evidence="1">
    <location>
        <begin position="12"/>
        <end position="48"/>
    </location>
</feature>
<dbReference type="Proteomes" id="UP000269154">
    <property type="component" value="Unassembled WGS sequence"/>
</dbReference>
<accession>A0A3N6NRS4</accession>
<gene>
    <name evidence="2" type="ORF">D5R40_20445</name>
</gene>
<sequence length="53" mass="6369">MNFWITSRPPIDKQIDYTALENFLSSDKFKEADEETLRILLSLVGREKQYRFD</sequence>
<dbReference type="EMBL" id="RCBY01000130">
    <property type="protein sequence ID" value="RQH34808.1"/>
    <property type="molecule type" value="Genomic_DNA"/>
</dbReference>
<comment type="caution">
    <text evidence="2">The sequence shown here is derived from an EMBL/GenBank/DDBJ whole genome shotgun (WGS) entry which is preliminary data.</text>
</comment>
<evidence type="ECO:0000313" key="3">
    <source>
        <dbReference type="Proteomes" id="UP000269154"/>
    </source>
</evidence>
<dbReference type="Gene3D" id="1.25.40.620">
    <property type="match status" value="1"/>
</dbReference>